<protein>
    <submittedName>
        <fullName evidence="2">Uncharacterized protein</fullName>
    </submittedName>
</protein>
<dbReference type="Proteomes" id="UP000054560">
    <property type="component" value="Unassembled WGS sequence"/>
</dbReference>
<dbReference type="AlphaFoldDB" id="A0A0L0GCE8"/>
<sequence>MKKNFLFAFIAALTYNTESAAVSPCENISGDWTSTKPTVFELSEPSTVNQISVQPITPKYSHIWSLEQNGCLIYGTNFWTSVQMDDDTGLPLVTGSQLVHGVMTPVGLAVISEKKYHSSTH</sequence>
<dbReference type="EMBL" id="KQ241646">
    <property type="protein sequence ID" value="KNC86569.1"/>
    <property type="molecule type" value="Genomic_DNA"/>
</dbReference>
<proteinExistence type="predicted"/>
<accession>A0A0L0GCE8</accession>
<name>A0A0L0GCE8_9EUKA</name>
<feature type="signal peptide" evidence="1">
    <location>
        <begin position="1"/>
        <end position="21"/>
    </location>
</feature>
<keyword evidence="3" id="KW-1185">Reference proteome</keyword>
<evidence type="ECO:0000256" key="1">
    <source>
        <dbReference type="SAM" id="SignalP"/>
    </source>
</evidence>
<evidence type="ECO:0000313" key="2">
    <source>
        <dbReference type="EMBL" id="KNC86569.1"/>
    </source>
</evidence>
<dbReference type="RefSeq" id="XP_014160471.1">
    <property type="nucleotide sequence ID" value="XM_014304996.1"/>
</dbReference>
<dbReference type="GeneID" id="25901796"/>
<gene>
    <name evidence="2" type="ORF">SARC_01292</name>
</gene>
<keyword evidence="1" id="KW-0732">Signal</keyword>
<organism evidence="2 3">
    <name type="scientific">Sphaeroforma arctica JP610</name>
    <dbReference type="NCBI Taxonomy" id="667725"/>
    <lineage>
        <taxon>Eukaryota</taxon>
        <taxon>Ichthyosporea</taxon>
        <taxon>Ichthyophonida</taxon>
        <taxon>Sphaeroforma</taxon>
    </lineage>
</organism>
<reference evidence="2 3" key="1">
    <citation type="submission" date="2011-02" db="EMBL/GenBank/DDBJ databases">
        <title>The Genome Sequence of Sphaeroforma arctica JP610.</title>
        <authorList>
            <consortium name="The Broad Institute Genome Sequencing Platform"/>
            <person name="Russ C."/>
            <person name="Cuomo C."/>
            <person name="Young S.K."/>
            <person name="Zeng Q."/>
            <person name="Gargeya S."/>
            <person name="Alvarado L."/>
            <person name="Berlin A."/>
            <person name="Chapman S.B."/>
            <person name="Chen Z."/>
            <person name="Freedman E."/>
            <person name="Gellesch M."/>
            <person name="Goldberg J."/>
            <person name="Griggs A."/>
            <person name="Gujja S."/>
            <person name="Heilman E."/>
            <person name="Heiman D."/>
            <person name="Howarth C."/>
            <person name="Mehta T."/>
            <person name="Neiman D."/>
            <person name="Pearson M."/>
            <person name="Roberts A."/>
            <person name="Saif S."/>
            <person name="Shea T."/>
            <person name="Shenoy N."/>
            <person name="Sisk P."/>
            <person name="Stolte C."/>
            <person name="Sykes S."/>
            <person name="White J."/>
            <person name="Yandava C."/>
            <person name="Burger G."/>
            <person name="Gray M.W."/>
            <person name="Holland P.W.H."/>
            <person name="King N."/>
            <person name="Lang F.B.F."/>
            <person name="Roger A.J."/>
            <person name="Ruiz-Trillo I."/>
            <person name="Haas B."/>
            <person name="Nusbaum C."/>
            <person name="Birren B."/>
        </authorList>
    </citation>
    <scope>NUCLEOTIDE SEQUENCE [LARGE SCALE GENOMIC DNA]</scope>
    <source>
        <strain evidence="2 3">JP610</strain>
    </source>
</reference>
<evidence type="ECO:0000313" key="3">
    <source>
        <dbReference type="Proteomes" id="UP000054560"/>
    </source>
</evidence>
<feature type="chain" id="PRO_5005538852" evidence="1">
    <location>
        <begin position="22"/>
        <end position="121"/>
    </location>
</feature>